<proteinExistence type="predicted"/>
<gene>
    <name evidence="2" type="ORF">UFOPK2625_00539</name>
</gene>
<protein>
    <submittedName>
        <fullName evidence="2">Unannotated protein</fullName>
    </submittedName>
</protein>
<feature type="compositionally biased region" description="Low complexity" evidence="1">
    <location>
        <begin position="10"/>
        <end position="26"/>
    </location>
</feature>
<feature type="compositionally biased region" description="Low complexity" evidence="1">
    <location>
        <begin position="139"/>
        <end position="151"/>
    </location>
</feature>
<name>A0A6J6PY24_9ZZZZ</name>
<evidence type="ECO:0000256" key="1">
    <source>
        <dbReference type="SAM" id="MobiDB-lite"/>
    </source>
</evidence>
<feature type="region of interest" description="Disordered" evidence="1">
    <location>
        <begin position="45"/>
        <end position="87"/>
    </location>
</feature>
<evidence type="ECO:0000313" key="2">
    <source>
        <dbReference type="EMBL" id="CAB4701705.1"/>
    </source>
</evidence>
<dbReference type="EMBL" id="CAEZXZ010000063">
    <property type="protein sequence ID" value="CAB4701705.1"/>
    <property type="molecule type" value="Genomic_DNA"/>
</dbReference>
<accession>A0A6J6PY24</accession>
<sequence>MRSAKRRTCAASSLAASTASAKRASAPTGVFNSWLTLATKSRRTASTLRSSAKSSISTSSAPVPRAATRTRNSSSSRPSGGRRTRISCSRGVLSSITRSIRCEISGIVTKFRLTRPSAMLRELARSTVPSGATTIDADGSTLSTRTTSSGTPISASRWDAVARRGVPAAGATR</sequence>
<feature type="compositionally biased region" description="Low complexity" evidence="1">
    <location>
        <begin position="45"/>
        <end position="79"/>
    </location>
</feature>
<feature type="region of interest" description="Disordered" evidence="1">
    <location>
        <begin position="1"/>
        <end position="26"/>
    </location>
</feature>
<feature type="region of interest" description="Disordered" evidence="1">
    <location>
        <begin position="130"/>
        <end position="157"/>
    </location>
</feature>
<dbReference type="AlphaFoldDB" id="A0A6J6PY24"/>
<reference evidence="2" key="1">
    <citation type="submission" date="2020-05" db="EMBL/GenBank/DDBJ databases">
        <authorList>
            <person name="Chiriac C."/>
            <person name="Salcher M."/>
            <person name="Ghai R."/>
            <person name="Kavagutti S V."/>
        </authorList>
    </citation>
    <scope>NUCLEOTIDE SEQUENCE</scope>
</reference>
<organism evidence="2">
    <name type="scientific">freshwater metagenome</name>
    <dbReference type="NCBI Taxonomy" id="449393"/>
    <lineage>
        <taxon>unclassified sequences</taxon>
        <taxon>metagenomes</taxon>
        <taxon>ecological metagenomes</taxon>
    </lineage>
</organism>